<feature type="domain" description="RRM" evidence="4">
    <location>
        <begin position="42"/>
        <end position="109"/>
    </location>
</feature>
<dbReference type="Pfam" id="PF00076">
    <property type="entry name" value="RRM_1"/>
    <property type="match status" value="1"/>
</dbReference>
<evidence type="ECO:0000313" key="6">
    <source>
        <dbReference type="Proteomes" id="UP000285301"/>
    </source>
</evidence>
<dbReference type="PROSITE" id="PS50102">
    <property type="entry name" value="RRM"/>
    <property type="match status" value="1"/>
</dbReference>
<protein>
    <recommendedName>
        <fullName evidence="4">RRM domain-containing protein</fullName>
    </recommendedName>
</protein>
<dbReference type="STRING" id="1965070.A0A3S3P7J7"/>
<keyword evidence="1 2" id="KW-0694">RNA-binding</keyword>
<accession>A0A3S3P7J7</accession>
<dbReference type="Gene3D" id="3.30.70.330">
    <property type="match status" value="1"/>
</dbReference>
<evidence type="ECO:0000256" key="1">
    <source>
        <dbReference type="ARBA" id="ARBA00022884"/>
    </source>
</evidence>
<evidence type="ECO:0000256" key="3">
    <source>
        <dbReference type="SAM" id="MobiDB-lite"/>
    </source>
</evidence>
<dbReference type="OrthoDB" id="6730379at2759"/>
<dbReference type="EMBL" id="NCKU01002425">
    <property type="protein sequence ID" value="RWS09621.1"/>
    <property type="molecule type" value="Genomic_DNA"/>
</dbReference>
<evidence type="ECO:0000313" key="5">
    <source>
        <dbReference type="EMBL" id="RWS09621.1"/>
    </source>
</evidence>
<dbReference type="PANTHER" id="PTHR13968:SF26">
    <property type="entry name" value="RRM DOMAIN-CONTAINING PROTEIN"/>
    <property type="match status" value="1"/>
</dbReference>
<keyword evidence="6" id="KW-1185">Reference proteome</keyword>
<sequence length="109" mass="12133">MFDDISASNWKRKSKRLEKESVSSPLGLSNMTNSRSPNDLRSRIFIGNLNTGVITKRHLHLIFQQHGDIKAISMHKGYAFIQYGDEMDALNAVFAQDGQAIAGQAIGRV</sequence>
<proteinExistence type="predicted"/>
<dbReference type="GO" id="GO:0005634">
    <property type="term" value="C:nucleus"/>
    <property type="evidence" value="ECO:0007669"/>
    <property type="project" value="TreeGrafter"/>
</dbReference>
<dbReference type="PANTHER" id="PTHR13968">
    <property type="entry name" value="HETEROGENEOUS NUCLEAR RIBONUCLEOPROTEIN"/>
    <property type="match status" value="1"/>
</dbReference>
<name>A0A3S3P7J7_9ACAR</name>
<dbReference type="SMART" id="SM00360">
    <property type="entry name" value="RRM"/>
    <property type="match status" value="1"/>
</dbReference>
<evidence type="ECO:0000259" key="4">
    <source>
        <dbReference type="PROSITE" id="PS50102"/>
    </source>
</evidence>
<reference evidence="5 6" key="1">
    <citation type="journal article" date="2018" name="Gigascience">
        <title>Genomes of trombidid mites reveal novel predicted allergens and laterally-transferred genes associated with secondary metabolism.</title>
        <authorList>
            <person name="Dong X."/>
            <person name="Chaisiri K."/>
            <person name="Xia D."/>
            <person name="Armstrong S.D."/>
            <person name="Fang Y."/>
            <person name="Donnelly M.J."/>
            <person name="Kadowaki T."/>
            <person name="McGarry J.W."/>
            <person name="Darby A.C."/>
            <person name="Makepeace B.L."/>
        </authorList>
    </citation>
    <scope>NUCLEOTIDE SEQUENCE [LARGE SCALE GENOMIC DNA]</scope>
    <source>
        <strain evidence="5">UoL-WK</strain>
    </source>
</reference>
<dbReference type="InterPro" id="IPR000504">
    <property type="entry name" value="RRM_dom"/>
</dbReference>
<dbReference type="AlphaFoldDB" id="A0A3S3P7J7"/>
<feature type="compositionally biased region" description="Polar residues" evidence="3">
    <location>
        <begin position="22"/>
        <end position="39"/>
    </location>
</feature>
<dbReference type="InterPro" id="IPR051186">
    <property type="entry name" value="RRM_HNRPC/RALY_subfam"/>
</dbReference>
<dbReference type="SUPFAM" id="SSF54928">
    <property type="entry name" value="RNA-binding domain, RBD"/>
    <property type="match status" value="1"/>
</dbReference>
<evidence type="ECO:0000256" key="2">
    <source>
        <dbReference type="PROSITE-ProRule" id="PRU00176"/>
    </source>
</evidence>
<dbReference type="Proteomes" id="UP000285301">
    <property type="component" value="Unassembled WGS sequence"/>
</dbReference>
<dbReference type="InterPro" id="IPR035979">
    <property type="entry name" value="RBD_domain_sf"/>
</dbReference>
<dbReference type="GO" id="GO:0003723">
    <property type="term" value="F:RNA binding"/>
    <property type="evidence" value="ECO:0007669"/>
    <property type="project" value="UniProtKB-UniRule"/>
</dbReference>
<organism evidence="5 6">
    <name type="scientific">Dinothrombium tinctorium</name>
    <dbReference type="NCBI Taxonomy" id="1965070"/>
    <lineage>
        <taxon>Eukaryota</taxon>
        <taxon>Metazoa</taxon>
        <taxon>Ecdysozoa</taxon>
        <taxon>Arthropoda</taxon>
        <taxon>Chelicerata</taxon>
        <taxon>Arachnida</taxon>
        <taxon>Acari</taxon>
        <taxon>Acariformes</taxon>
        <taxon>Trombidiformes</taxon>
        <taxon>Prostigmata</taxon>
        <taxon>Anystina</taxon>
        <taxon>Parasitengona</taxon>
        <taxon>Trombidioidea</taxon>
        <taxon>Trombidiidae</taxon>
        <taxon>Dinothrombium</taxon>
    </lineage>
</organism>
<dbReference type="InterPro" id="IPR012677">
    <property type="entry name" value="Nucleotide-bd_a/b_plait_sf"/>
</dbReference>
<gene>
    <name evidence="5" type="ORF">B4U79_10295</name>
</gene>
<comment type="caution">
    <text evidence="5">The sequence shown here is derived from an EMBL/GenBank/DDBJ whole genome shotgun (WGS) entry which is preliminary data.</text>
</comment>
<feature type="region of interest" description="Disordered" evidence="3">
    <location>
        <begin position="1"/>
        <end position="39"/>
    </location>
</feature>